<keyword evidence="1" id="KW-1133">Transmembrane helix</keyword>
<protein>
    <recommendedName>
        <fullName evidence="4">ABC-2 type transporter domain-containing protein</fullName>
    </recommendedName>
</protein>
<feature type="transmembrane region" description="Helical" evidence="1">
    <location>
        <begin position="203"/>
        <end position="223"/>
    </location>
</feature>
<dbReference type="PANTHER" id="PTHR43471:SF12">
    <property type="entry name" value="HYPOTHETICAL MEMBRANE PROTEIN, CONSERVED"/>
    <property type="match status" value="1"/>
</dbReference>
<gene>
    <name evidence="2" type="ORF">B2M26_03545</name>
</gene>
<accession>A0A1V4EW51</accession>
<sequence length="329" mass="36118">MRRKNRSRPVEVSVVTRAVVAKSSGILLQTFGNPLIRKELRQRMRSVRSILALSMYLLAMGAIAFIFMYLNVQGQTLLLQPTRTAELFTFLSYLQLAMISFVTPGIAAGVISGERERQTLTVLLTTPLTPLTIIVSKWLASISFLSLLIVMTLPLYSIVFLFGGVVPSQVIAVFWLQLVTLGAIATISVFWSTFIQRTGWATVLSYGTVAVIYILLGIAGYLIDGVAAHNPDASAWTDAATLCYALNPLFMLASIVERFGLITPVYHNTLAASLFSSVDAHHLASSGSWFLFLTVYLAGSVVLLGACAWRLRPGAFSVFMRRLLSWVAR</sequence>
<dbReference type="GO" id="GO:0005886">
    <property type="term" value="C:plasma membrane"/>
    <property type="evidence" value="ECO:0007669"/>
    <property type="project" value="UniProtKB-SubCell"/>
</dbReference>
<dbReference type="PANTHER" id="PTHR43471">
    <property type="entry name" value="ABC TRANSPORTER PERMEASE"/>
    <property type="match status" value="1"/>
</dbReference>
<keyword evidence="3" id="KW-1185">Reference proteome</keyword>
<dbReference type="AlphaFoldDB" id="A0A1V4EW51"/>
<evidence type="ECO:0000256" key="1">
    <source>
        <dbReference type="SAM" id="Phobius"/>
    </source>
</evidence>
<evidence type="ECO:0000313" key="3">
    <source>
        <dbReference type="Proteomes" id="UP000190229"/>
    </source>
</evidence>
<feature type="transmembrane region" description="Helical" evidence="1">
    <location>
        <begin position="119"/>
        <end position="136"/>
    </location>
</feature>
<dbReference type="GO" id="GO:0140359">
    <property type="term" value="F:ABC-type transporter activity"/>
    <property type="evidence" value="ECO:0007669"/>
    <property type="project" value="InterPro"/>
</dbReference>
<feature type="transmembrane region" description="Helical" evidence="1">
    <location>
        <begin position="142"/>
        <end position="163"/>
    </location>
</feature>
<feature type="transmembrane region" description="Helical" evidence="1">
    <location>
        <begin position="170"/>
        <end position="191"/>
    </location>
</feature>
<evidence type="ECO:0000313" key="2">
    <source>
        <dbReference type="EMBL" id="OPG17082.1"/>
    </source>
</evidence>
<dbReference type="OrthoDB" id="9815855at2"/>
<proteinExistence type="predicted"/>
<evidence type="ECO:0008006" key="4">
    <source>
        <dbReference type="Google" id="ProtNLM"/>
    </source>
</evidence>
<reference evidence="2 3" key="1">
    <citation type="submission" date="2017-02" db="EMBL/GenBank/DDBJ databases">
        <title>Draft genome of Acidibacillus ferrooxidans Huett2.</title>
        <authorList>
            <person name="Schopf S."/>
        </authorList>
    </citation>
    <scope>NUCLEOTIDE SEQUENCE [LARGE SCALE GENOMIC DNA]</scope>
    <source>
        <strain evidence="2 3">Huett2</strain>
    </source>
</reference>
<feature type="transmembrane region" description="Helical" evidence="1">
    <location>
        <begin position="90"/>
        <end position="112"/>
    </location>
</feature>
<feature type="transmembrane region" description="Helical" evidence="1">
    <location>
        <begin position="235"/>
        <end position="256"/>
    </location>
</feature>
<keyword evidence="1" id="KW-0812">Transmembrane</keyword>
<organism evidence="2 3">
    <name type="scientific">Ferroacidibacillus organovorans</name>
    <dbReference type="NCBI Taxonomy" id="1765683"/>
    <lineage>
        <taxon>Bacteria</taxon>
        <taxon>Bacillati</taxon>
        <taxon>Bacillota</taxon>
        <taxon>Bacilli</taxon>
        <taxon>Bacillales</taxon>
        <taxon>Alicyclobacillaceae</taxon>
        <taxon>Ferroacidibacillus</taxon>
    </lineage>
</organism>
<dbReference type="Proteomes" id="UP000190229">
    <property type="component" value="Unassembled WGS sequence"/>
</dbReference>
<dbReference type="EMBL" id="MWPS01000008">
    <property type="protein sequence ID" value="OPG17082.1"/>
    <property type="molecule type" value="Genomic_DNA"/>
</dbReference>
<dbReference type="Pfam" id="PF12679">
    <property type="entry name" value="ABC2_membrane_2"/>
    <property type="match status" value="1"/>
</dbReference>
<feature type="transmembrane region" description="Helical" evidence="1">
    <location>
        <begin position="50"/>
        <end position="70"/>
    </location>
</feature>
<comment type="caution">
    <text evidence="2">The sequence shown here is derived from an EMBL/GenBank/DDBJ whole genome shotgun (WGS) entry which is preliminary data.</text>
</comment>
<keyword evidence="1" id="KW-0472">Membrane</keyword>
<feature type="transmembrane region" description="Helical" evidence="1">
    <location>
        <begin position="289"/>
        <end position="311"/>
    </location>
</feature>
<dbReference type="RefSeq" id="WP_079289955.1">
    <property type="nucleotide sequence ID" value="NZ_LSUQ01000034.1"/>
</dbReference>
<name>A0A1V4EW51_9BACL</name>